<evidence type="ECO:0000313" key="3">
    <source>
        <dbReference type="EMBL" id="KAJ1118506.1"/>
    </source>
</evidence>
<keyword evidence="2" id="KW-0472">Membrane</keyword>
<dbReference type="GO" id="GO:0005739">
    <property type="term" value="C:mitochondrion"/>
    <property type="evidence" value="ECO:0007669"/>
    <property type="project" value="TreeGrafter"/>
</dbReference>
<dbReference type="Proteomes" id="UP001066276">
    <property type="component" value="Chromosome 8"/>
</dbReference>
<accession>A0AAV7NQY7</accession>
<evidence type="ECO:0008006" key="5">
    <source>
        <dbReference type="Google" id="ProtNLM"/>
    </source>
</evidence>
<organism evidence="3 4">
    <name type="scientific">Pleurodeles waltl</name>
    <name type="common">Iberian ribbed newt</name>
    <dbReference type="NCBI Taxonomy" id="8319"/>
    <lineage>
        <taxon>Eukaryota</taxon>
        <taxon>Metazoa</taxon>
        <taxon>Chordata</taxon>
        <taxon>Craniata</taxon>
        <taxon>Vertebrata</taxon>
        <taxon>Euteleostomi</taxon>
        <taxon>Amphibia</taxon>
        <taxon>Batrachia</taxon>
        <taxon>Caudata</taxon>
        <taxon>Salamandroidea</taxon>
        <taxon>Salamandridae</taxon>
        <taxon>Pleurodelinae</taxon>
        <taxon>Pleurodeles</taxon>
    </lineage>
</organism>
<keyword evidence="4" id="KW-1185">Reference proteome</keyword>
<feature type="region of interest" description="Disordered" evidence="1">
    <location>
        <begin position="60"/>
        <end position="84"/>
    </location>
</feature>
<keyword evidence="2" id="KW-1133">Transmembrane helix</keyword>
<dbReference type="PANTHER" id="PTHR21856">
    <property type="entry name" value="FIBROUS SHEATH-INTERACTING PROTEIN 2"/>
    <property type="match status" value="1"/>
</dbReference>
<reference evidence="3" key="1">
    <citation type="journal article" date="2022" name="bioRxiv">
        <title>Sequencing and chromosome-scale assembly of the giantPleurodeles waltlgenome.</title>
        <authorList>
            <person name="Brown T."/>
            <person name="Elewa A."/>
            <person name="Iarovenko S."/>
            <person name="Subramanian E."/>
            <person name="Araus A.J."/>
            <person name="Petzold A."/>
            <person name="Susuki M."/>
            <person name="Suzuki K.-i.T."/>
            <person name="Hayashi T."/>
            <person name="Toyoda A."/>
            <person name="Oliveira C."/>
            <person name="Osipova E."/>
            <person name="Leigh N.D."/>
            <person name="Simon A."/>
            <person name="Yun M.H."/>
        </authorList>
    </citation>
    <scope>NUCLEOTIDE SEQUENCE</scope>
    <source>
        <strain evidence="3">20211129_DDA</strain>
        <tissue evidence="3">Liver</tissue>
    </source>
</reference>
<protein>
    <recommendedName>
        <fullName evidence="5">Fibrous sheath-interacting protein 2</fullName>
    </recommendedName>
</protein>
<evidence type="ECO:0000256" key="2">
    <source>
        <dbReference type="SAM" id="Phobius"/>
    </source>
</evidence>
<name>A0AAV7NQY7_PLEWA</name>
<keyword evidence="2" id="KW-0812">Transmembrane</keyword>
<comment type="caution">
    <text evidence="3">The sequence shown here is derived from an EMBL/GenBank/DDBJ whole genome shotgun (WGS) entry which is preliminary data.</text>
</comment>
<dbReference type="EMBL" id="JANPWB010000012">
    <property type="protein sequence ID" value="KAJ1118506.1"/>
    <property type="molecule type" value="Genomic_DNA"/>
</dbReference>
<proteinExistence type="predicted"/>
<evidence type="ECO:0000313" key="4">
    <source>
        <dbReference type="Proteomes" id="UP001066276"/>
    </source>
</evidence>
<gene>
    <name evidence="3" type="ORF">NDU88_006697</name>
</gene>
<dbReference type="InterPro" id="IPR038891">
    <property type="entry name" value="FSIP2"/>
</dbReference>
<evidence type="ECO:0000256" key="1">
    <source>
        <dbReference type="SAM" id="MobiDB-lite"/>
    </source>
</evidence>
<dbReference type="PANTHER" id="PTHR21856:SF7">
    <property type="entry name" value="FIBROUS SHEATH-INTERACTING PROTEIN 2"/>
    <property type="match status" value="1"/>
</dbReference>
<sequence length="3413" mass="384347">MDCVRRWRVSRRKVSTEELKRIAQNVVTWVVNTVMSILYPALTMYEEKLHSKMYTLSEESGMPSVDNSISSPHSEESSKISETLPLSSSTKVSLTESELKYRRKSFENEVASIHEVKGETSMDTILFKRTSLQSVDMADVLKVPSDSPKSTEPPGSESSAMYFQEDQMDTLPKPSVMPTVDTQLEIPPVFSDTDAIELPPEIRRQEIKVWDSKVKAVSEGLKKDSCLPRSSPSPQYHKQLETYVEHFDQVNVTPTDNSFSEREHISKVFQDLKFDLTDTAEDVLDVVFRKITTDIIGPNSCRAEVTKTDHQICTNIENTCQIQVMSKGGPLSDITEKTGLENLKSKLEVISTADDIVDNILDKLHCVVLNEYTGLLTKDYLSAKDKSEYIVSYKKFLAEISEKPSCVTGNADEIVDMVLVKLENFANVKQGLLNDIELPTEASTQHCKPFESNTSNQAIMPNTIKSPAVEICAEETIKSDVAKQVVKEDIQKAALKIENSQSKVYVRVEELISSVLNCIVNDLDRSKMQEAALQQACSSKKDVAPSGFPINVLTELDPDSSIDNSKAKTFESPFINKVLVKKSHTEDPLGIKKTMQDILPCKVTKLEGKHRMTILPANVPGMVIYSEEEHQDISTVSTGYDNTPVKKKIDYENYFSHELKSEILNQNSRKRPTFIKKYLSSETDFLNAEPGTYNQTLSTKDCFLATLYMRHQLTNSEGEICQILKVTEKVINEVVSQLLKDIYEYSPLASSEESLVLGQKSDLTESCLKWHNEMITNNLILPSEVSFLVHDVLETVLTLLHVTSTSDAHSGAKVKMSVADNQRTYRDLKKEDAFQFVSYKQVPDILREENGATIPMNARQLPRLATEEYKALCTEAPTYMHTSSLNALTYKEQSISEEIIHIILTKLEHFVNLKSNYILGSRSENMPHKHTTQEHNDLQMSFDTLPNTVLLSELHVYAQKVASTLLSSISNELNITNLIQKERIVKTMENTAMKHVPEECLASSTTCMSVQETTELGIRKPLHSDSNFISKFVSSVFEAIANEKCKDQYTFLSHRGIYSSSQACPSRECVLHGIFKEILSEGSEKTKHWMLQNVSEIVHDMFLRIMASLEHPYATYFATCSRKPTQVCSEPYLLKTTELQTEIDKLNNELLKSEIDYISKEIVKDVFETLCAAVIACNEAIKMNRPLFVTCEKKHELSKNVNITQMGMHPLSVSSSVNCKEDNNDISTPEQCSVFETGLTLGQDQTFWQIESLEMKPTTHLSNSKFPGIAEEILKTVLYRLEGFAISKLKCFHPTEKRKSLSEIAFPIVEQVDVNLSPPEEQINSARLVSCSAENTNENLSRYLKQHFDFPLQTKAQKCPLQSKLYLNAKKISHFILKVIQEHLEGSSQSIVLGIINSDEGKKSIQNLINSVSGRDTIYHLDQFVQKVQIPKLSTNIQGCILEKAFKKIEADIKNQQSSQIVQCVQMILREFFHGILTDLLLLALSLTHPSKVSKSYKQLVSEAFIKLNDETQGTFVSESELAAVTEGILRIIFQKLYSAVVTDEDIEEINLSRDSNYNHCTLSDLLTDEVHTLILNDVSRQEQDAQNYKDLTINIKDNNVECTKPPKKQNKSFGKDDIYLYSTNVTAGTQFTSSPSSISEDIVKMVYKELTCFATTKVESLFCPEDQSQPKPSSSITFSTFHEELGEKKKQLPLNEMLQPAKPENSECVVNLNESASNIKTWKLKELSKGNLAFSKLNEYAKEVANSILQDIKHKLGKKVQTILSPPSISSFHENILTSRVVNLLLDSVKSICKLPGKELSKQLDSDHLTEQELYDVHYLVSATIKESLILTSNKAVLLSKDQKQGEENEQHIVGYADKKRKRGAEYQKPIKTYPVNPSFAMDSPHSIIKEGFLGRMMQRNPDFSEKEKPTLHNAVEDLLNTIFKQLMADVHFLPYCFTHQRRQELFTQQEYILPLSKDLCKLLNVPYIEMPFSNSDITYFTNEMFNIVLQKLHYIVSTERAGSTRKQIICDFFEVHDLKEKDKDKLITSLFEIKTSDSYSSSNSDSLIDVSVRSTKHALHLSSPKKQRREVVAKMQHGPPEELCVIVEDLNNAIITMLEAFVVYKLESALHADSEIKKKKHKFHKSSHLNKHLRLTADYCQYSTSLSKHEIKTAVSSMIVYELKEIKQFAAEISYEILSILRSRLDKEIEHVVSWVNNSSLYEHFATTKIVDTILCNVTSDTKSKTAVSVTPVLNEKDLTKASDLTVKLIDKTDCVLLQPCSKQPIVDAKEYEVINVGENRHLQCLEKDKSLPMLATEEQSLKLQTYVHQDSILQKMIQKKVEYQEQLEIQIADYVENVLNDMFERVTSDLNDDRSLWENRQDSLKEVLLSKATTDFAVETMQVPPLSKSEINIFAHDVVETVLENVRSVFSVGTLAKESSPSKEHCLASTDSPHKIFKDSIKEGFASELNASAEHILQTVFMRLKSFATLKLDSAYSDDNVDTDTLLTENVTSELRPGYRTKYSTNQKIQEASCQQTMPSDLKEPSVKKNICKPFREKGENISAIHMSQNILSTYAEKLTSTILRAIKNDLNKEVQHIYSGVNISLEHNVAASDIVDNILDTLAKENFNKSAVVTTAGTHGIVKISKEASENVETSVTKSTLSNVLDYPEISSDISKSSQLLNTVENVLNEVHQRLMMDVGHQPHSLLCYNKDELSEENKVDDGLASTDSKLRVQSAANDIVETVLEKVHWVINESECTSKGTQTVTEQIHCNEEALTNRKLYLKDSADARNKEDDVMLLQKPTRKLCLTSNSNAQQVAGTLSCLQLAGEAVPTLEFASLSGELVQSVMAKIAFFASPKLESDPGSELPGKDNPPSSLYFNAQHSNKLKHLSTPKLQSLSSGSAYNKSSPSSEYILADFVNSKHSLFAPAHIFGDYYGSSLAQNNLSKHELELYAKDVITHILGTIKQELKKDNLQRRSCSESNLPFNETNRAYNIVDTILKDLCSESRYPNAFQKKSKSLQESNLPLDQTLSISDISQIGNNSSGIHKPLFDSNCEPKYILQKRVAERMFHTPEGLSNADAPVEASVTHYHLERKASINPAFNGELKKDFSQELYSLENEECDKANVKKSESVYTKPGAFLPIEETCSRLSGNLQGSVLENEKHDILQIAENVVNAVLQKIQSLDQSVSLLSLFKEPSFQEIGSRFIYNIPPVDVTAESLSEVSDSESTFKSETKLVANEIVETVLEKLYFCFRANVPVESVEGDLSNVTDHNSIRAAVESDLQKKIDLDESVSSNSSSVAELLSYNFNNNKTTCNTKENEASASFLSSCTLLPEPQYCNINNNRAGNVTFDVDKLVVDTIKNVTCSVKKKINSKNYVIRNMVQEFGKYRNPVPNPYLAPSQNHWLLRPPVQEFTLMACPPVLWMLLKK</sequence>
<feature type="transmembrane region" description="Helical" evidence="2">
    <location>
        <begin position="21"/>
        <end position="42"/>
    </location>
</feature>